<evidence type="ECO:0000256" key="11">
    <source>
        <dbReference type="ARBA" id="ARBA00022998"/>
    </source>
</evidence>
<feature type="domain" description="Guanylate cyclase" evidence="18">
    <location>
        <begin position="1391"/>
        <end position="1531"/>
    </location>
</feature>
<keyword evidence="12 16" id="KW-0472">Membrane</keyword>
<dbReference type="STRING" id="7232.A0A484BSY5"/>
<dbReference type="InterPro" id="IPR009003">
    <property type="entry name" value="Peptidase_S1_PA"/>
</dbReference>
<feature type="region of interest" description="Disordered" evidence="15">
    <location>
        <begin position="1627"/>
        <end position="1694"/>
    </location>
</feature>
<feature type="transmembrane region" description="Helical" evidence="16">
    <location>
        <begin position="1274"/>
        <end position="1291"/>
    </location>
</feature>
<dbReference type="GO" id="GO:0004016">
    <property type="term" value="F:adenylate cyclase activity"/>
    <property type="evidence" value="ECO:0007669"/>
    <property type="project" value="UniProtKB-EC"/>
</dbReference>
<keyword evidence="5 16" id="KW-0812">Transmembrane</keyword>
<proteinExistence type="inferred from homology"/>
<dbReference type="SUPFAM" id="SSF55073">
    <property type="entry name" value="Nucleotide cyclase"/>
    <property type="match status" value="2"/>
</dbReference>
<dbReference type="PROSITE" id="PS51257">
    <property type="entry name" value="PROKAR_LIPOPROTEIN"/>
    <property type="match status" value="1"/>
</dbReference>
<dbReference type="PROSITE" id="PS50125">
    <property type="entry name" value="GUANYLATE_CYCLASE_2"/>
    <property type="match status" value="2"/>
</dbReference>
<feature type="transmembrane region" description="Helical" evidence="16">
    <location>
        <begin position="1303"/>
        <end position="1324"/>
    </location>
</feature>
<evidence type="ECO:0000313" key="20">
    <source>
        <dbReference type="EMBL" id="TDG51200.1"/>
    </source>
</evidence>
<evidence type="ECO:0000256" key="5">
    <source>
        <dbReference type="ARBA" id="ARBA00022692"/>
    </source>
</evidence>
<dbReference type="GO" id="GO:0005524">
    <property type="term" value="F:ATP binding"/>
    <property type="evidence" value="ECO:0007669"/>
    <property type="project" value="UniProtKB-KW"/>
</dbReference>
<feature type="transmembrane region" description="Helical" evidence="16">
    <location>
        <begin position="466"/>
        <end position="481"/>
    </location>
</feature>
<evidence type="ECO:0000256" key="12">
    <source>
        <dbReference type="ARBA" id="ARBA00023136"/>
    </source>
</evidence>
<dbReference type="EMBL" id="LSRL02000010">
    <property type="protein sequence ID" value="TDG51200.1"/>
    <property type="molecule type" value="Genomic_DNA"/>
</dbReference>
<dbReference type="InterPro" id="IPR043504">
    <property type="entry name" value="Peptidase_S1_PA_chymotrypsin"/>
</dbReference>
<dbReference type="Pfam" id="PF06327">
    <property type="entry name" value="Adcy_cons_dom"/>
    <property type="match status" value="1"/>
</dbReference>
<dbReference type="InterPro" id="IPR032628">
    <property type="entry name" value="AC_N"/>
</dbReference>
<feature type="compositionally biased region" description="Polar residues" evidence="15">
    <location>
        <begin position="1649"/>
        <end position="1660"/>
    </location>
</feature>
<dbReference type="PROSITE" id="PS00452">
    <property type="entry name" value="GUANYLATE_CYCLASE_1"/>
    <property type="match status" value="1"/>
</dbReference>
<evidence type="ECO:0000256" key="1">
    <source>
        <dbReference type="ARBA" id="ARBA00001593"/>
    </source>
</evidence>
<feature type="region of interest" description="Disordered" evidence="15">
    <location>
        <begin position="803"/>
        <end position="842"/>
    </location>
</feature>
<dbReference type="GO" id="GO:0006508">
    <property type="term" value="P:proteolysis"/>
    <property type="evidence" value="ECO:0007669"/>
    <property type="project" value="InterPro"/>
</dbReference>
<dbReference type="CDD" id="cd00190">
    <property type="entry name" value="Tryp_SPc"/>
    <property type="match status" value="1"/>
</dbReference>
<keyword evidence="13 14" id="KW-0456">Lyase</keyword>
<dbReference type="Gene3D" id="2.40.10.10">
    <property type="entry name" value="Trypsin-like serine proteases"/>
    <property type="match status" value="1"/>
</dbReference>
<dbReference type="InterPro" id="IPR001254">
    <property type="entry name" value="Trypsin_dom"/>
</dbReference>
<dbReference type="Gene3D" id="3.30.70.1230">
    <property type="entry name" value="Nucleotide cyclase"/>
    <property type="match status" value="2"/>
</dbReference>
<dbReference type="SMART" id="SM00020">
    <property type="entry name" value="Tryp_SPc"/>
    <property type="match status" value="1"/>
</dbReference>
<evidence type="ECO:0000256" key="8">
    <source>
        <dbReference type="ARBA" id="ARBA00022840"/>
    </source>
</evidence>
<dbReference type="OMA" id="HRTIFIC"/>
<keyword evidence="6" id="KW-0479">Metal-binding</keyword>
<evidence type="ECO:0000256" key="13">
    <source>
        <dbReference type="ARBA" id="ARBA00023239"/>
    </source>
</evidence>
<dbReference type="Proteomes" id="UP000295192">
    <property type="component" value="Unassembled WGS sequence"/>
</dbReference>
<evidence type="ECO:0000256" key="14">
    <source>
        <dbReference type="RuleBase" id="RU000405"/>
    </source>
</evidence>
<dbReference type="GO" id="GO:0035556">
    <property type="term" value="P:intracellular signal transduction"/>
    <property type="evidence" value="ECO:0007669"/>
    <property type="project" value="InterPro"/>
</dbReference>
<dbReference type="CDD" id="cd07302">
    <property type="entry name" value="CHD"/>
    <property type="match status" value="2"/>
</dbReference>
<dbReference type="SMART" id="SM00044">
    <property type="entry name" value="CYCc"/>
    <property type="match status" value="2"/>
</dbReference>
<reference evidence="20 21" key="1">
    <citation type="journal article" date="2019" name="J. Hered.">
        <title>An Improved Genome Assembly for Drosophila navojoa, the Basal Species in the mojavensis Cluster.</title>
        <authorList>
            <person name="Vanderlinde T."/>
            <person name="Dupim E.G."/>
            <person name="Nazario-Yepiz N.O."/>
            <person name="Carvalho A.B."/>
        </authorList>
    </citation>
    <scope>NUCLEOTIDE SEQUENCE [LARGE SCALE GENOMIC DNA]</scope>
    <source>
        <strain evidence="20">Navoj_Jal97</strain>
        <tissue evidence="20">Whole organism</tissue>
    </source>
</reference>
<dbReference type="PANTHER" id="PTHR45627">
    <property type="entry name" value="ADENYLATE CYCLASE TYPE 1"/>
    <property type="match status" value="1"/>
</dbReference>
<feature type="transmembrane region" description="Helical" evidence="16">
    <location>
        <begin position="370"/>
        <end position="390"/>
    </location>
</feature>
<dbReference type="FunFam" id="3.30.70.1230:FF:000032">
    <property type="entry name" value="Adenylyl cyclase 78C"/>
    <property type="match status" value="1"/>
</dbReference>
<evidence type="ECO:0000256" key="9">
    <source>
        <dbReference type="ARBA" id="ARBA00022842"/>
    </source>
</evidence>
<dbReference type="PROSITE" id="PS50240">
    <property type="entry name" value="TRYPSIN_DOM"/>
    <property type="match status" value="1"/>
</dbReference>
<dbReference type="GO" id="GO:0046872">
    <property type="term" value="F:metal ion binding"/>
    <property type="evidence" value="ECO:0007669"/>
    <property type="project" value="UniProtKB-KW"/>
</dbReference>
<dbReference type="GO" id="GO:0005886">
    <property type="term" value="C:plasma membrane"/>
    <property type="evidence" value="ECO:0007669"/>
    <property type="project" value="InterPro"/>
</dbReference>
<dbReference type="InterPro" id="IPR029787">
    <property type="entry name" value="Nucleotide_cyclase"/>
</dbReference>
<keyword evidence="8" id="KW-0067">ATP-binding</keyword>
<evidence type="ECO:0000259" key="19">
    <source>
        <dbReference type="PROSITE" id="PS50240"/>
    </source>
</evidence>
<feature type="transmembrane region" description="Helical" evidence="16">
    <location>
        <begin position="1065"/>
        <end position="1082"/>
    </location>
</feature>
<accession>A0A484BSY5</accession>
<dbReference type="GO" id="GO:0004252">
    <property type="term" value="F:serine-type endopeptidase activity"/>
    <property type="evidence" value="ECO:0007669"/>
    <property type="project" value="InterPro"/>
</dbReference>
<dbReference type="InterPro" id="IPR018297">
    <property type="entry name" value="A/G_cyclase_CS"/>
</dbReference>
<keyword evidence="9" id="KW-0460">Magnesium</keyword>
<comment type="caution">
    <text evidence="20">The sequence shown here is derived from an EMBL/GenBank/DDBJ whole genome shotgun (WGS) entry which is preliminary data.</text>
</comment>
<evidence type="ECO:0000256" key="17">
    <source>
        <dbReference type="SAM" id="SignalP"/>
    </source>
</evidence>
<comment type="subcellular location">
    <subcellularLocation>
        <location evidence="3">Membrane</location>
        <topology evidence="3">Multi-pass membrane protein</topology>
    </subcellularLocation>
</comment>
<feature type="domain" description="Peptidase S1" evidence="19">
    <location>
        <begin position="18"/>
        <end position="281"/>
    </location>
</feature>
<keyword evidence="11" id="KW-0115">cAMP biosynthesis</keyword>
<evidence type="ECO:0000256" key="7">
    <source>
        <dbReference type="ARBA" id="ARBA00022741"/>
    </source>
</evidence>
<feature type="transmembrane region" description="Helical" evidence="16">
    <location>
        <begin position="1135"/>
        <end position="1154"/>
    </location>
</feature>
<comment type="catalytic activity">
    <reaction evidence="1">
        <text>ATP = 3',5'-cyclic AMP + diphosphate</text>
        <dbReference type="Rhea" id="RHEA:15389"/>
        <dbReference type="ChEBI" id="CHEBI:30616"/>
        <dbReference type="ChEBI" id="CHEBI:33019"/>
        <dbReference type="ChEBI" id="CHEBI:58165"/>
        <dbReference type="EC" id="4.6.1.1"/>
    </reaction>
</comment>
<feature type="transmembrane region" description="Helical" evidence="16">
    <location>
        <begin position="488"/>
        <end position="508"/>
    </location>
</feature>
<dbReference type="GO" id="GO:0006171">
    <property type="term" value="P:cAMP biosynthetic process"/>
    <property type="evidence" value="ECO:0007669"/>
    <property type="project" value="UniProtKB-KW"/>
</dbReference>
<evidence type="ECO:0000256" key="16">
    <source>
        <dbReference type="SAM" id="Phobius"/>
    </source>
</evidence>
<feature type="compositionally biased region" description="Polar residues" evidence="15">
    <location>
        <begin position="1683"/>
        <end position="1694"/>
    </location>
</feature>
<evidence type="ECO:0000256" key="15">
    <source>
        <dbReference type="SAM" id="MobiDB-lite"/>
    </source>
</evidence>
<comment type="cofactor">
    <cofactor evidence="2">
        <name>Mg(2+)</name>
        <dbReference type="ChEBI" id="CHEBI:18420"/>
    </cofactor>
</comment>
<dbReference type="GO" id="GO:0007189">
    <property type="term" value="P:adenylate cyclase-activating G protein-coupled receptor signaling pathway"/>
    <property type="evidence" value="ECO:0007669"/>
    <property type="project" value="TreeGrafter"/>
</dbReference>
<feature type="chain" id="PRO_5019772064" description="adenylate cyclase" evidence="17">
    <location>
        <begin position="26"/>
        <end position="1719"/>
    </location>
</feature>
<evidence type="ECO:0000256" key="10">
    <source>
        <dbReference type="ARBA" id="ARBA00022989"/>
    </source>
</evidence>
<protein>
    <recommendedName>
        <fullName evidence="4">adenylate cyclase</fullName>
        <ecNumber evidence="4">4.6.1.1</ecNumber>
    </recommendedName>
</protein>
<name>A0A484BSY5_DRONA</name>
<keyword evidence="10 16" id="KW-1133">Transmembrane helix</keyword>
<keyword evidence="17" id="KW-0732">Signal</keyword>
<dbReference type="SUPFAM" id="SSF50494">
    <property type="entry name" value="Trypsin-like serine proteases"/>
    <property type="match status" value="1"/>
</dbReference>
<dbReference type="Pfam" id="PF00089">
    <property type="entry name" value="Trypsin"/>
    <property type="match status" value="1"/>
</dbReference>
<feature type="transmembrane region" description="Helical" evidence="16">
    <location>
        <begin position="410"/>
        <end position="429"/>
    </location>
</feature>
<feature type="transmembrane region" description="Helical" evidence="16">
    <location>
        <begin position="1088"/>
        <end position="1109"/>
    </location>
</feature>
<organism evidence="20 21">
    <name type="scientific">Drosophila navojoa</name>
    <name type="common">Fruit fly</name>
    <dbReference type="NCBI Taxonomy" id="7232"/>
    <lineage>
        <taxon>Eukaryota</taxon>
        <taxon>Metazoa</taxon>
        <taxon>Ecdysozoa</taxon>
        <taxon>Arthropoda</taxon>
        <taxon>Hexapoda</taxon>
        <taxon>Insecta</taxon>
        <taxon>Pterygota</taxon>
        <taxon>Neoptera</taxon>
        <taxon>Endopterygota</taxon>
        <taxon>Diptera</taxon>
        <taxon>Brachycera</taxon>
        <taxon>Muscomorpha</taxon>
        <taxon>Ephydroidea</taxon>
        <taxon>Drosophilidae</taxon>
        <taxon>Drosophila</taxon>
    </lineage>
</organism>
<gene>
    <name evidence="20" type="ORF">AWZ03_002287</name>
</gene>
<dbReference type="InterPro" id="IPR001054">
    <property type="entry name" value="A/G_cyclase"/>
</dbReference>
<evidence type="ECO:0000256" key="4">
    <source>
        <dbReference type="ARBA" id="ARBA00012201"/>
    </source>
</evidence>
<dbReference type="Pfam" id="PF00211">
    <property type="entry name" value="Guanylate_cyc"/>
    <property type="match status" value="2"/>
</dbReference>
<dbReference type="Pfam" id="PF16214">
    <property type="entry name" value="AC_N"/>
    <property type="match status" value="1"/>
</dbReference>
<evidence type="ECO:0000256" key="2">
    <source>
        <dbReference type="ARBA" id="ARBA00001946"/>
    </source>
</evidence>
<sequence>MKKMWFPPVLKLLVFWLLISGSCTALQSSVRRAKRLSSPEFNAEIYTKLTKYVVSFRSRTPVKHFGDNHYCGGSIISPVFVLTAASCVMEYVNMLTILTNDQGLQKIVAGAPDRLRVLRGNTINIPIREIFVPVNYTLYHTFNIALVKLGFALPSKNPHIGILELPTSPPIPGQQYRVLGWGRMYAGGFLPAKILYIDVMLQTQKTCSSLLENYEPEMLCAGHLDTTIDQNPCPGDTGSPLMDNTTIYGIVIYSLGCGHKQIPSVYTNVWYHLSWIIAITKRNASTLIRNRLLLLLLNVIISLYYELESGQSIASMAGPQRPLNNETYSAFKSGNVVKGILCPSLTNSFKQSSLERSYLTYTHRQRQKSLIIVNVVDFVLKIVMALIWMLQPREDRLDTSSSYASTATSITWSVCCGIANLAICFLGYWRCFANNYLHWAAVCTWVLFNIQGFISEGVGFENREYLVWYILFVIFVPYAMLPLPLKWCVVGGTITASCHLAVITINKLQDKTTPLDTNCVLFQIIANFILYTAINVAGMYTKYLTDRGQRLAFIETHKAMEHKKESEKELQRTQKLLDSILPNIVNNQIRSEMYKGTDPTVETQFNKLYVYPMDNVSILFADIKGFTELASKTSAQQLVKILNDLFARFDRIAEDNHCLRVKLLGDCYYCVSQFESDNWKTRPDHAVCSVETGLHMIKAIKDVRLHTHVDLNMRIGIHSGSVMCGVLGNKKWHFDVWSNDVIIANHMESGGIPGRVHISEATLNCLNDAYEVEPGNGGSRDNHLNKLNVTTYLIKRTEPLRPKRRFGTRSSVHQSSSIAAPAVPSPGTAPLPKSISASGSGNDCSIGSTTAGAIGDGSSIDGRSLDVSLAVQPSQLLQQQQKKNISLNSLPNVVEGVALDSRRLRNGMASGNAGNASAGGAGAPAGLSTVSSPTAMMSSTLEQQLRPRNGASIQNLADSISAKGLVIEDESTTEWIPEIPFRNLTSPEETLNRTDSILVDPKLDHRVSVTPMDEEIDEFIEQNIQINSNKEIRREYLNAWTLKFIDKSQEQKFCQLREDMFRSNMLCVFVIWIFMVLCQVIIIPRCTTVIICLAAGTVVLTFCCVLVMAEEFPGLPSCLKINSAKLVHQRRRRTLFICGVIVSMCMLSAIGLVLCPSSSYNGTTTDMKLSNDSWDREATLSITHTIQQNITIRTPAIGGLSIESIANLSSPLESFELSHRPYTLIRNSRNPISIPPDDTFRCVHREYIVFTWVLCLVSLATALKLYYLIKAIMALGMVAFYTTLIFIRFSTEESFSLAKLRQHGMPLGVQMLILLITFLIMVCYHARLVEVTSRLDFIWKEQAERELSNMKSNRALNDTLIKNVLPDHVAEYYLSDEHTDELYSKMHNLCGVMFASIPNFQDFYSEDIDNGKACIRILNEIICDFDELLEEPRFASVEKIKTVGATYMAAAGLNHEHLRLRGETPEDSVCDLVEFAFAMKKKLEEINGDAFNNFQLRVGICSGPLVSGVIGARKPVYDIWGNTVNVASRMDSTGENWRVQVPANTAEFLCSRGYTCVKRGEINVKGKGMMTTYYVHPKGISDSQLISPVRMPAGIPLAQTPNLQRQTSHHGSFSAVVFGMMQATKRSTAIPGTPTGTPSPQIRRGHRGSTFSSVRLSQKSTTVNPVRRNTTRVRGRSYRQKKSSSNNSIVTQASSTYMPSFRRIDQIETTISKSHNDAL</sequence>
<feature type="compositionally biased region" description="Basic residues" evidence="15">
    <location>
        <begin position="1669"/>
        <end position="1682"/>
    </location>
</feature>
<feature type="transmembrane region" description="Helical" evidence="16">
    <location>
        <begin position="436"/>
        <end position="454"/>
    </location>
</feature>
<feature type="signal peptide" evidence="17">
    <location>
        <begin position="1"/>
        <end position="25"/>
    </location>
</feature>
<comment type="similarity">
    <text evidence="14">Belongs to the adenylyl cyclase class-4/guanylyl cyclase family.</text>
</comment>
<dbReference type="FunFam" id="3.30.70.1230:FF:000040">
    <property type="entry name" value="Ca(2+)/calmodulin-responsive adenylate cyclase"/>
    <property type="match status" value="1"/>
</dbReference>
<dbReference type="InterPro" id="IPR009398">
    <property type="entry name" value="Adcy_conserved_dom"/>
</dbReference>
<dbReference type="OrthoDB" id="60033at2759"/>
<keyword evidence="7" id="KW-0547">Nucleotide-binding</keyword>
<dbReference type="PANTHER" id="PTHR45627:SF1">
    <property type="entry name" value="ADENYLATE CYCLASE TYPE 8"/>
    <property type="match status" value="1"/>
</dbReference>
<evidence type="ECO:0000259" key="18">
    <source>
        <dbReference type="PROSITE" id="PS50125"/>
    </source>
</evidence>
<evidence type="ECO:0000313" key="21">
    <source>
        <dbReference type="Proteomes" id="UP000295192"/>
    </source>
</evidence>
<feature type="domain" description="Guanylate cyclase" evidence="18">
    <location>
        <begin position="617"/>
        <end position="748"/>
    </location>
</feature>
<keyword evidence="21" id="KW-1185">Reference proteome</keyword>
<evidence type="ECO:0000256" key="6">
    <source>
        <dbReference type="ARBA" id="ARBA00022723"/>
    </source>
</evidence>
<dbReference type="EC" id="4.6.1.1" evidence="4"/>
<feature type="transmembrane region" description="Helical" evidence="16">
    <location>
        <begin position="520"/>
        <end position="540"/>
    </location>
</feature>
<evidence type="ECO:0000256" key="3">
    <source>
        <dbReference type="ARBA" id="ARBA00004141"/>
    </source>
</evidence>